<feature type="compositionally biased region" description="Polar residues" evidence="1">
    <location>
        <begin position="104"/>
        <end position="116"/>
    </location>
</feature>
<protein>
    <recommendedName>
        <fullName evidence="3">Myb-like domain-containing protein</fullName>
    </recommendedName>
</protein>
<dbReference type="RefSeq" id="XP_024326611.1">
    <property type="nucleotide sequence ID" value="XM_024465692.1"/>
</dbReference>
<feature type="compositionally biased region" description="Basic residues" evidence="1">
    <location>
        <begin position="441"/>
        <end position="455"/>
    </location>
</feature>
<dbReference type="AlphaFoldDB" id="A0A177AGU9"/>
<dbReference type="VEuPathDB" id="FungiDB:GMDG_01409"/>
<dbReference type="SUPFAM" id="SSF46689">
    <property type="entry name" value="Homeodomain-like"/>
    <property type="match status" value="1"/>
</dbReference>
<feature type="region of interest" description="Disordered" evidence="1">
    <location>
        <begin position="1"/>
        <end position="116"/>
    </location>
</feature>
<accession>A0A177AGU9</accession>
<dbReference type="InterPro" id="IPR009057">
    <property type="entry name" value="Homeodomain-like_sf"/>
</dbReference>
<dbReference type="OrthoDB" id="2240312at2759"/>
<dbReference type="InterPro" id="IPR039601">
    <property type="entry name" value="Rrn5"/>
</dbReference>
<dbReference type="GO" id="GO:0000182">
    <property type="term" value="F:rDNA binding"/>
    <property type="evidence" value="ECO:0007669"/>
    <property type="project" value="TreeGrafter"/>
</dbReference>
<sequence>MDFEDSDIGGHGHDVEPIDNDDSGSSYRASSENADESHKVGRKSGGPRRHMKTAVTAKRGDSEKSISAPAISPSEYTEGPTAPEGNDHGEERSITASPRKRRASSTNYESESNRQSRYFRNKKIKGYYNDGYRQLLNNDIKDAASCSLPSDYPPLPNSQIGSSMWTTAEKGSLLTALGRLGKDNIAGIATRIGSKSKLQVQEYLDLLQRNRGTKKPLVLTDLPVAFEVSQKCSQALNEAAEALAMRQERHEETLERAKWGDDSWLLTKGVNESVESHLSEPNGEQALAEVLPAAQLLNLGNWLELSTRVFMNPAGRKDENWRYLIEEGDEHGIRATAFSDFQNLAISVTKRLISATLLCAMSRMRAKDMDTQTKHRQEDVIGADVEAAAQMIGFSINSHNFWKRCPRRNNLQVFQRLTLSHGNRPPMEYDAVEDELNKQTPKQRARSRSRFRSRSRSNSASASGSRASSVSTINASDIDISSDEEQEYLSIAPSEASHGDSAMETDYDSEAQPQQGHGDNPPLSPRPAAQELMDHHATTISPESQELAYADKFDMVASMDEEARLWALLNQNPPILVKDEVDILTKPKIKTRAKDDMVDWRENVEFWSPWETHESLPTEDKFVANQRNARKRRKIVREESESDGGDAAAVETEA</sequence>
<feature type="compositionally biased region" description="Polar residues" evidence="1">
    <location>
        <begin position="23"/>
        <end position="32"/>
    </location>
</feature>
<feature type="compositionally biased region" description="Low complexity" evidence="1">
    <location>
        <begin position="456"/>
        <end position="471"/>
    </location>
</feature>
<name>A0A177AGU9_9PEZI</name>
<feature type="compositionally biased region" description="Basic residues" evidence="1">
    <location>
        <begin position="40"/>
        <end position="52"/>
    </location>
</feature>
<feature type="region of interest" description="Disordered" evidence="1">
    <location>
        <begin position="433"/>
        <end position="481"/>
    </location>
</feature>
<dbReference type="GO" id="GO:0001181">
    <property type="term" value="F:RNA polymerase I general transcription initiation factor activity"/>
    <property type="evidence" value="ECO:0007669"/>
    <property type="project" value="TreeGrafter"/>
</dbReference>
<evidence type="ECO:0008006" key="3">
    <source>
        <dbReference type="Google" id="ProtNLM"/>
    </source>
</evidence>
<dbReference type="Proteomes" id="UP000077154">
    <property type="component" value="Unassembled WGS sequence"/>
</dbReference>
<dbReference type="Gene3D" id="1.10.10.60">
    <property type="entry name" value="Homeodomain-like"/>
    <property type="match status" value="1"/>
</dbReference>
<dbReference type="EMBL" id="KV441389">
    <property type="protein sequence ID" value="OAF61336.1"/>
    <property type="molecule type" value="Genomic_DNA"/>
</dbReference>
<reference evidence="2" key="1">
    <citation type="submission" date="2016-03" db="EMBL/GenBank/DDBJ databases">
        <title>Updated assembly of Pseudogymnoascus destructans, the fungus causing white-nose syndrome of bats.</title>
        <authorList>
            <person name="Palmer J.M."/>
            <person name="Drees K.P."/>
            <person name="Foster J.T."/>
            <person name="Lindner D.L."/>
        </authorList>
    </citation>
    <scope>NUCLEOTIDE SEQUENCE [LARGE SCALE GENOMIC DNA]</scope>
    <source>
        <strain evidence="2">20631-21</strain>
    </source>
</reference>
<feature type="region of interest" description="Disordered" evidence="1">
    <location>
        <begin position="627"/>
        <end position="654"/>
    </location>
</feature>
<proteinExistence type="predicted"/>
<dbReference type="GO" id="GO:0006361">
    <property type="term" value="P:transcription initiation at RNA polymerase I promoter"/>
    <property type="evidence" value="ECO:0007669"/>
    <property type="project" value="TreeGrafter"/>
</dbReference>
<feature type="region of interest" description="Disordered" evidence="1">
    <location>
        <begin position="495"/>
        <end position="528"/>
    </location>
</feature>
<gene>
    <name evidence="2" type="ORF">VC83_02022</name>
</gene>
<dbReference type="GO" id="GO:0042790">
    <property type="term" value="P:nucleolar large rRNA transcription by RNA polymerase I"/>
    <property type="evidence" value="ECO:0007669"/>
    <property type="project" value="InterPro"/>
</dbReference>
<dbReference type="PANTHER" id="PTHR28079:SF1">
    <property type="entry name" value="RNA POLYMERASE I-SPECIFIC TRANSCRIPTION INITIATION FACTOR RRN5"/>
    <property type="match status" value="1"/>
</dbReference>
<dbReference type="eggNOG" id="ENOG502S6UJ">
    <property type="taxonomic scope" value="Eukaryota"/>
</dbReference>
<evidence type="ECO:0000256" key="1">
    <source>
        <dbReference type="SAM" id="MobiDB-lite"/>
    </source>
</evidence>
<dbReference type="PANTHER" id="PTHR28079">
    <property type="entry name" value="RNA POLYMERASE I-SPECIFIC TRANSCRIPTION INITIATION FACTOR RRN5"/>
    <property type="match status" value="1"/>
</dbReference>
<organism evidence="2">
    <name type="scientific">Pseudogymnoascus destructans</name>
    <dbReference type="NCBI Taxonomy" id="655981"/>
    <lineage>
        <taxon>Eukaryota</taxon>
        <taxon>Fungi</taxon>
        <taxon>Dikarya</taxon>
        <taxon>Ascomycota</taxon>
        <taxon>Pezizomycotina</taxon>
        <taxon>Leotiomycetes</taxon>
        <taxon>Thelebolales</taxon>
        <taxon>Thelebolaceae</taxon>
        <taxon>Pseudogymnoascus</taxon>
    </lineage>
</organism>
<dbReference type="GeneID" id="36285108"/>
<evidence type="ECO:0000313" key="2">
    <source>
        <dbReference type="EMBL" id="OAF61336.1"/>
    </source>
</evidence>
<dbReference type="GO" id="GO:0000500">
    <property type="term" value="C:RNA polymerase I upstream activating factor complex"/>
    <property type="evidence" value="ECO:0007669"/>
    <property type="project" value="InterPro"/>
</dbReference>